<keyword evidence="5" id="KW-0408">Iron</keyword>
<protein>
    <submittedName>
        <fullName evidence="6">Carbon starvation induced protein CsiD</fullName>
    </submittedName>
</protein>
<dbReference type="InterPro" id="IPR042098">
    <property type="entry name" value="TauD-like_sf"/>
</dbReference>
<dbReference type="GO" id="GO:0050498">
    <property type="term" value="F:oxidoreductase activity, acting on paired donors, with incorporation or reduction of molecular oxygen, with 2-oxoglutarate as one donor, and the other dehydrogenated"/>
    <property type="evidence" value="ECO:0007669"/>
    <property type="project" value="InterPro"/>
</dbReference>
<dbReference type="GO" id="GO:0005506">
    <property type="term" value="F:iron ion binding"/>
    <property type="evidence" value="ECO:0007669"/>
    <property type="project" value="InterPro"/>
</dbReference>
<evidence type="ECO:0000256" key="2">
    <source>
        <dbReference type="ARBA" id="ARBA00022723"/>
    </source>
</evidence>
<keyword evidence="9" id="KW-1185">Reference proteome</keyword>
<dbReference type="Pfam" id="PF08943">
    <property type="entry name" value="CsiD"/>
    <property type="match status" value="1"/>
</dbReference>
<dbReference type="Gene3D" id="3.60.130.10">
    <property type="entry name" value="Clavaminate synthase-like"/>
    <property type="match status" value="1"/>
</dbReference>
<name>A0A377PWD5_9HELI</name>
<evidence type="ECO:0000256" key="5">
    <source>
        <dbReference type="ARBA" id="ARBA00023004"/>
    </source>
</evidence>
<gene>
    <name evidence="6" type="primary">csiD</name>
    <name evidence="7" type="ORF">LS73_003315</name>
    <name evidence="6" type="ORF">NCTC12714_01533</name>
</gene>
<comment type="cofactor">
    <cofactor evidence="1">
        <name>Fe(2+)</name>
        <dbReference type="ChEBI" id="CHEBI:29033"/>
    </cofactor>
</comment>
<evidence type="ECO:0000256" key="3">
    <source>
        <dbReference type="ARBA" id="ARBA00022964"/>
    </source>
</evidence>
<keyword evidence="4" id="KW-0560">Oxidoreductase</keyword>
<dbReference type="OrthoDB" id="8954293at2"/>
<accession>A0A377PWD5</accession>
<dbReference type="GO" id="GO:0016706">
    <property type="term" value="F:2-oxoglutarate-dependent dioxygenase activity"/>
    <property type="evidence" value="ECO:0007669"/>
    <property type="project" value="UniProtKB-ARBA"/>
</dbReference>
<dbReference type="EMBL" id="UGJE01000002">
    <property type="protein sequence ID" value="STQ86722.1"/>
    <property type="molecule type" value="Genomic_DNA"/>
</dbReference>
<evidence type="ECO:0000313" key="9">
    <source>
        <dbReference type="Proteomes" id="UP000255139"/>
    </source>
</evidence>
<dbReference type="SUPFAM" id="SSF51197">
    <property type="entry name" value="Clavaminate synthase-like"/>
    <property type="match status" value="1"/>
</dbReference>
<dbReference type="Proteomes" id="UP000255139">
    <property type="component" value="Unassembled WGS sequence"/>
</dbReference>
<dbReference type="InterPro" id="IPR015038">
    <property type="entry name" value="GlaH"/>
</dbReference>
<dbReference type="PANTHER" id="PTHR10696:SF56">
    <property type="entry name" value="TAUD_TFDA-LIKE DOMAIN-CONTAINING PROTEIN"/>
    <property type="match status" value="1"/>
</dbReference>
<sequence>MKEVIFQSKQFKVAHSDYSPRLLEVVFTKEVVQDFLKEVEQYPVQSLEYKSFLRFRVAEILNRLCDNKLQNILQSTLTNREQGALLINPEGIDDVSQGDEMVKIATAFVHLVGRSNFDDMTGKFYARWAVVNTDNSDSYLRQPQKPLELHNDGTYVNQVTDYVLMYKIDEQNMKGGDSQLLHLDDWEDLDKYFNHHLARRVMKWSAPPSKNVTEDSYHPVFETDNDGRPVMLYIDQFAQPKDYEEGTWLADLGDSLENSNKKLSFPVPVGQFLLINNLFWLHGRDKFERHEKLRRELMRQRGYFSFATNPFKSYHHLARSNRS</sequence>
<dbReference type="STRING" id="216.LS73_06465"/>
<dbReference type="EMBL" id="JRPD02000004">
    <property type="protein sequence ID" value="TLE00941.1"/>
    <property type="molecule type" value="Genomic_DNA"/>
</dbReference>
<keyword evidence="2" id="KW-0479">Metal-binding</keyword>
<dbReference type="NCBIfam" id="NF002814">
    <property type="entry name" value="PRK02963.1"/>
    <property type="match status" value="1"/>
</dbReference>
<reference evidence="6 9" key="2">
    <citation type="submission" date="2018-06" db="EMBL/GenBank/DDBJ databases">
        <authorList>
            <consortium name="Pathogen Informatics"/>
            <person name="Doyle S."/>
        </authorList>
    </citation>
    <scope>NUCLEOTIDE SEQUENCE [LARGE SCALE GENOMIC DNA]</scope>
    <source>
        <strain evidence="6 9">NCTC12714</strain>
    </source>
</reference>
<dbReference type="AlphaFoldDB" id="A0A377PWD5"/>
<evidence type="ECO:0000313" key="7">
    <source>
        <dbReference type="EMBL" id="TLE00941.1"/>
    </source>
</evidence>
<dbReference type="PANTHER" id="PTHR10696">
    <property type="entry name" value="GAMMA-BUTYROBETAINE HYDROXYLASE-RELATED"/>
    <property type="match status" value="1"/>
</dbReference>
<organism evidence="6 9">
    <name type="scientific">Helicobacter muridarum</name>
    <dbReference type="NCBI Taxonomy" id="216"/>
    <lineage>
        <taxon>Bacteria</taxon>
        <taxon>Pseudomonadati</taxon>
        <taxon>Campylobacterota</taxon>
        <taxon>Epsilonproteobacteria</taxon>
        <taxon>Campylobacterales</taxon>
        <taxon>Helicobacteraceae</taxon>
        <taxon>Helicobacter</taxon>
    </lineage>
</organism>
<evidence type="ECO:0000313" key="8">
    <source>
        <dbReference type="Proteomes" id="UP000029922"/>
    </source>
</evidence>
<reference evidence="7 8" key="1">
    <citation type="journal article" date="2014" name="Genome Announc.">
        <title>Draft genome sequences of eight enterohepatic helicobacter species isolated from both laboratory and wild rodents.</title>
        <authorList>
            <person name="Sheh A."/>
            <person name="Shen Z."/>
            <person name="Fox J.G."/>
        </authorList>
    </citation>
    <scope>NUCLEOTIDE SEQUENCE [LARGE SCALE GENOMIC DNA]</scope>
    <source>
        <strain evidence="7 8">ST1</strain>
    </source>
</reference>
<evidence type="ECO:0000256" key="4">
    <source>
        <dbReference type="ARBA" id="ARBA00023002"/>
    </source>
</evidence>
<dbReference type="InterPro" id="IPR050411">
    <property type="entry name" value="AlphaKG_dependent_hydroxylases"/>
</dbReference>
<dbReference type="Proteomes" id="UP000029922">
    <property type="component" value="Unassembled WGS sequence"/>
</dbReference>
<evidence type="ECO:0000313" key="6">
    <source>
        <dbReference type="EMBL" id="STQ86722.1"/>
    </source>
</evidence>
<evidence type="ECO:0000256" key="1">
    <source>
        <dbReference type="ARBA" id="ARBA00001954"/>
    </source>
</evidence>
<keyword evidence="3" id="KW-0223">Dioxygenase</keyword>
<proteinExistence type="predicted"/>
<dbReference type="RefSeq" id="WP_104692094.1">
    <property type="nucleotide sequence ID" value="NZ_FZML01000019.1"/>
</dbReference>